<dbReference type="AlphaFoldDB" id="A0AAW4FKW7"/>
<dbReference type="EMBL" id="WXFA01000011">
    <property type="protein sequence ID" value="MBM3092807.1"/>
    <property type="molecule type" value="Genomic_DNA"/>
</dbReference>
<protein>
    <recommendedName>
        <fullName evidence="3">CopG family transcriptional regulator</fullName>
    </recommendedName>
</protein>
<comment type="caution">
    <text evidence="1">The sequence shown here is derived from an EMBL/GenBank/DDBJ whole genome shotgun (WGS) entry which is preliminary data.</text>
</comment>
<name>A0AAW4FKW7_9HYPH</name>
<gene>
    <name evidence="1" type="ORF">GFB56_18635</name>
</gene>
<evidence type="ECO:0008006" key="3">
    <source>
        <dbReference type="Google" id="ProtNLM"/>
    </source>
</evidence>
<evidence type="ECO:0000313" key="1">
    <source>
        <dbReference type="EMBL" id="MBM3092807.1"/>
    </source>
</evidence>
<organism evidence="1 2">
    <name type="scientific">Ensifer canadensis</name>
    <dbReference type="NCBI Taxonomy" id="555315"/>
    <lineage>
        <taxon>Bacteria</taxon>
        <taxon>Pseudomonadati</taxon>
        <taxon>Pseudomonadota</taxon>
        <taxon>Alphaproteobacteria</taxon>
        <taxon>Hyphomicrobiales</taxon>
        <taxon>Rhizobiaceae</taxon>
        <taxon>Sinorhizobium/Ensifer group</taxon>
        <taxon>Ensifer</taxon>
    </lineage>
</organism>
<keyword evidence="2" id="KW-1185">Reference proteome</keyword>
<proteinExistence type="predicted"/>
<accession>A0AAW4FKW7</accession>
<dbReference type="RefSeq" id="WP_156408516.1">
    <property type="nucleotide sequence ID" value="NZ_WXFA01000011.1"/>
</dbReference>
<evidence type="ECO:0000313" key="2">
    <source>
        <dbReference type="Proteomes" id="UP000744980"/>
    </source>
</evidence>
<sequence length="84" mass="9193">MLSHAITAIRVNEQLICRLLQWAAAHSQDPHAFIESALEAARSDIRRSADDGSTNSAIATGEALEYLDDLANEMKPRLSKSNSQ</sequence>
<reference evidence="1 2" key="1">
    <citation type="submission" date="2020-01" db="EMBL/GenBank/DDBJ databases">
        <title>Draft genome assembly of Ensifer adhaerens T173.</title>
        <authorList>
            <person name="Craig J.E."/>
            <person name="Stinchcombe J.R."/>
        </authorList>
    </citation>
    <scope>NUCLEOTIDE SEQUENCE [LARGE SCALE GENOMIC DNA]</scope>
    <source>
        <strain evidence="1 2">T173</strain>
    </source>
</reference>
<dbReference type="Proteomes" id="UP000744980">
    <property type="component" value="Unassembled WGS sequence"/>
</dbReference>